<accession>A0A9P8PCX6</accession>
<evidence type="ECO:0000313" key="2">
    <source>
        <dbReference type="EMBL" id="KAH3669295.1"/>
    </source>
</evidence>
<dbReference type="GeneID" id="70233384"/>
<gene>
    <name evidence="2" type="ORF">OGAPHI_001416</name>
</gene>
<proteinExistence type="predicted"/>
<dbReference type="EMBL" id="JAEUBE010000137">
    <property type="protein sequence ID" value="KAH3669295.1"/>
    <property type="molecule type" value="Genomic_DNA"/>
</dbReference>
<evidence type="ECO:0000256" key="1">
    <source>
        <dbReference type="SAM" id="SignalP"/>
    </source>
</evidence>
<protein>
    <recommendedName>
        <fullName evidence="4">Secreted protein</fullName>
    </recommendedName>
</protein>
<reference evidence="2" key="1">
    <citation type="journal article" date="2021" name="Open Biol.">
        <title>Shared evolutionary footprints suggest mitochondrial oxidative damage underlies multiple complex I losses in fungi.</title>
        <authorList>
            <person name="Schikora-Tamarit M.A."/>
            <person name="Marcet-Houben M."/>
            <person name="Nosek J."/>
            <person name="Gabaldon T."/>
        </authorList>
    </citation>
    <scope>NUCLEOTIDE SEQUENCE</scope>
    <source>
        <strain evidence="2">CBS6075</strain>
    </source>
</reference>
<name>A0A9P8PCX6_9ASCO</name>
<dbReference type="RefSeq" id="XP_046063558.1">
    <property type="nucleotide sequence ID" value="XM_046202175.1"/>
</dbReference>
<keyword evidence="3" id="KW-1185">Reference proteome</keyword>
<evidence type="ECO:0000313" key="3">
    <source>
        <dbReference type="Proteomes" id="UP000769157"/>
    </source>
</evidence>
<organism evidence="2 3">
    <name type="scientific">Ogataea philodendri</name>
    <dbReference type="NCBI Taxonomy" id="1378263"/>
    <lineage>
        <taxon>Eukaryota</taxon>
        <taxon>Fungi</taxon>
        <taxon>Dikarya</taxon>
        <taxon>Ascomycota</taxon>
        <taxon>Saccharomycotina</taxon>
        <taxon>Pichiomycetes</taxon>
        <taxon>Pichiales</taxon>
        <taxon>Pichiaceae</taxon>
        <taxon>Ogataea</taxon>
    </lineage>
</organism>
<keyword evidence="1" id="KW-0732">Signal</keyword>
<feature type="chain" id="PRO_5040272200" description="Secreted protein" evidence="1">
    <location>
        <begin position="27"/>
        <end position="231"/>
    </location>
</feature>
<dbReference type="Proteomes" id="UP000769157">
    <property type="component" value="Unassembled WGS sequence"/>
</dbReference>
<dbReference type="AlphaFoldDB" id="A0A9P8PCX6"/>
<reference evidence="2" key="2">
    <citation type="submission" date="2021-01" db="EMBL/GenBank/DDBJ databases">
        <authorList>
            <person name="Schikora-Tamarit M.A."/>
        </authorList>
    </citation>
    <scope>NUCLEOTIDE SEQUENCE</scope>
    <source>
        <strain evidence="2">CBS6075</strain>
    </source>
</reference>
<evidence type="ECO:0008006" key="4">
    <source>
        <dbReference type="Google" id="ProtNLM"/>
    </source>
</evidence>
<feature type="signal peptide" evidence="1">
    <location>
        <begin position="1"/>
        <end position="26"/>
    </location>
</feature>
<comment type="caution">
    <text evidence="2">The sequence shown here is derived from an EMBL/GenBank/DDBJ whole genome shotgun (WGS) entry which is preliminary data.</text>
</comment>
<sequence length="231" mass="24501">MTSTLMFVKILLIPGFGCCLIFNAEATSSFLGPFFDESDLTDAEVVSETSDDFSAVSAEAGSSNVGVLPGVPVLFECCEEGDLLPFLVPLGNKITVEDDCPFSCTDPLPNLVMSLDDGSGILSAIDGSGWFNSDDLEAGIGIGDTGIVCRLAISATEPVCRSFGTLFDKLVLLERLIRVLGGNEEGCEASGEPWYVCSLGGWWGWRLNELATGELWEGISSLRINSDGSNC</sequence>